<dbReference type="Proteomes" id="UP000315423">
    <property type="component" value="Unassembled WGS sequence"/>
</dbReference>
<name>A0AC61SAV9_9EURY</name>
<gene>
    <name evidence="1" type="ORF">C5S46_03410</name>
</gene>
<protein>
    <submittedName>
        <fullName evidence="1">Uncharacterized protein</fullName>
    </submittedName>
</protein>
<sequence>MTNNCGLWQLTINTTVIGEFSLPINVTDNAGNSNTSVNILLNASDTTSPVISCPDEMLVEQNVSENITWKITEIHPDKYWILRNGVQVEPAADYQSDETISISIDTSTLGTWNYTIIANDTSGYMTIDQVNISIVSNWRDEWMGENSIGGNVVTTSELQDAIHHWLENIPVGDYTLSTPDLQEVIAVWLLE</sequence>
<comment type="caution">
    <text evidence="1">The sequence shown here is derived from an EMBL/GenBank/DDBJ whole genome shotgun (WGS) entry which is preliminary data.</text>
</comment>
<dbReference type="EMBL" id="QYBA01000109">
    <property type="protein sequence ID" value="TKY91908.1"/>
    <property type="molecule type" value="Genomic_DNA"/>
</dbReference>
<organism evidence="1 2">
    <name type="scientific">Candidatus Methanomarinus sp</name>
    <dbReference type="NCBI Taxonomy" id="3386244"/>
    <lineage>
        <taxon>Archaea</taxon>
        <taxon>Methanobacteriati</taxon>
        <taxon>Methanobacteriota</taxon>
        <taxon>Stenosarchaea group</taxon>
        <taxon>Methanomicrobia</taxon>
        <taxon>Methanosarcinales</taxon>
        <taxon>ANME-2 cluster</taxon>
        <taxon>Candidatus Methanocomedenaceae</taxon>
        <taxon>Candidatus Methanomarinus</taxon>
    </lineage>
</organism>
<evidence type="ECO:0000313" key="1">
    <source>
        <dbReference type="EMBL" id="TKY91908.1"/>
    </source>
</evidence>
<evidence type="ECO:0000313" key="2">
    <source>
        <dbReference type="Proteomes" id="UP000315423"/>
    </source>
</evidence>
<proteinExistence type="predicted"/>
<accession>A0AC61SAV9</accession>
<reference evidence="1" key="1">
    <citation type="submission" date="2018-09" db="EMBL/GenBank/DDBJ databases">
        <title>A genomic encyclopedia of anaerobic methanotrophic archaea.</title>
        <authorList>
            <person name="Skennerton C.T."/>
            <person name="Chadwick G.L."/>
            <person name="Laso-Perez R."/>
            <person name="Leu A.O."/>
            <person name="Speth D.R."/>
            <person name="Yu H."/>
            <person name="Morgan-Lang C."/>
            <person name="Hatzenpichler R."/>
            <person name="Goudeau D."/>
            <person name="Malmstrom R."/>
            <person name="Woyke T."/>
            <person name="Hallam S."/>
            <person name="Tyson G.W."/>
            <person name="Wegener G."/>
            <person name="Boetius A."/>
            <person name="Orphan V.J."/>
        </authorList>
    </citation>
    <scope>NUCLEOTIDE SEQUENCE</scope>
    <source>
        <strain evidence="1">CONS3730D10UFb2</strain>
    </source>
</reference>